<reference evidence="3" key="1">
    <citation type="journal article" date="2011" name="Genome Res.">
        <title>Phylogeny-wide analysis of social amoeba genomes highlights ancient origins for complex intercellular communication.</title>
        <authorList>
            <person name="Heidel A.J."/>
            <person name="Lawal H.M."/>
            <person name="Felder M."/>
            <person name="Schilde C."/>
            <person name="Helps N.R."/>
            <person name="Tunggal B."/>
            <person name="Rivero F."/>
            <person name="John U."/>
            <person name="Schleicher M."/>
            <person name="Eichinger L."/>
            <person name="Platzer M."/>
            <person name="Noegel A.A."/>
            <person name="Schaap P."/>
            <person name="Gloeckner G."/>
        </authorList>
    </citation>
    <scope>NUCLEOTIDE SEQUENCE [LARGE SCALE GENOMIC DNA]</scope>
    <source>
        <strain evidence="3">SH3</strain>
    </source>
</reference>
<dbReference type="GeneID" id="14870345"/>
<protein>
    <submittedName>
        <fullName evidence="2">Uncharacterized protein</fullName>
    </submittedName>
</protein>
<dbReference type="EMBL" id="GL883018">
    <property type="protein sequence ID" value="EGG18633.1"/>
    <property type="molecule type" value="Genomic_DNA"/>
</dbReference>
<name>F4Q1D2_CACFS</name>
<keyword evidence="3" id="KW-1185">Reference proteome</keyword>
<accession>F4Q1D2</accession>
<proteinExistence type="predicted"/>
<dbReference type="AlphaFoldDB" id="F4Q1D2"/>
<evidence type="ECO:0000256" key="1">
    <source>
        <dbReference type="SAM" id="MobiDB-lite"/>
    </source>
</evidence>
<dbReference type="RefSeq" id="XP_004366537.1">
    <property type="nucleotide sequence ID" value="XM_004366480.1"/>
</dbReference>
<dbReference type="Proteomes" id="UP000007797">
    <property type="component" value="Unassembled WGS sequence"/>
</dbReference>
<evidence type="ECO:0000313" key="3">
    <source>
        <dbReference type="Proteomes" id="UP000007797"/>
    </source>
</evidence>
<evidence type="ECO:0000313" key="2">
    <source>
        <dbReference type="EMBL" id="EGG18633.1"/>
    </source>
</evidence>
<gene>
    <name evidence="2" type="ORF">DFA_04128</name>
</gene>
<feature type="region of interest" description="Disordered" evidence="1">
    <location>
        <begin position="207"/>
        <end position="236"/>
    </location>
</feature>
<dbReference type="KEGG" id="dfa:DFA_04128"/>
<organism evidence="2 3">
    <name type="scientific">Cavenderia fasciculata</name>
    <name type="common">Slime mold</name>
    <name type="synonym">Dictyostelium fasciculatum</name>
    <dbReference type="NCBI Taxonomy" id="261658"/>
    <lineage>
        <taxon>Eukaryota</taxon>
        <taxon>Amoebozoa</taxon>
        <taxon>Evosea</taxon>
        <taxon>Eumycetozoa</taxon>
        <taxon>Dictyostelia</taxon>
        <taxon>Acytosteliales</taxon>
        <taxon>Cavenderiaceae</taxon>
        <taxon>Cavenderia</taxon>
    </lineage>
</organism>
<sequence length="236" mass="27159">MSSTTITTTTTTTKDNQTSDVGCLGGAHVQLSQYIQSIIIDLLVHNNKNTHRSYCNGSIIEFDISRLPLLLPHLKSIYIVGDNLKQQEMQAITQFINLFPKIKVNLDITVDSRVWEGQKWPRNVSFTGPLDPNTVVSISSNGYFDNIYLIEDLTCYLENSDLRYARCEACYLDLNIEDTLEDWDQLCTNLTNNTTLKRLWLNNPHERNVDQKKQKKQKKEKEKEKTKLTSVIKTNQ</sequence>